<sequence length="356" mass="39688">MGRYLLFRLGRTVLAAWGILSIIFLLTRWAATDIGLQTLQDAPTLGRGLSVGEQTRIAQQVRQRYGLDLPVFYLSVLTSDTDTPAWHPHWHWNGTRNQYHRWLRGVVQGDLGNSYREGTPVTKLLLQALRYTLPLTVSATFLATISTVLLASWVNYYNRWRGLVLAILHGIQALPLFLVALGLLLLLANPDALNWFPAFGLGDDTEQYSSWSEELLQYLRHLVLPVFSLLLVALPGFVVQLDGAMQQELREPYVATARAKGAPPVQVVRKHVLHNALLPVLPLFTELLPSMVTGSVVVEMVYALPGMGRLFVEAAAQQDLPVLLGVVLLVAIARLASQLLADALYQWADPRIRLHI</sequence>
<organism evidence="9 10">
    <name type="scientific">Hymenobacter mucosus</name>
    <dbReference type="NCBI Taxonomy" id="1411120"/>
    <lineage>
        <taxon>Bacteria</taxon>
        <taxon>Pseudomonadati</taxon>
        <taxon>Bacteroidota</taxon>
        <taxon>Cytophagia</taxon>
        <taxon>Cytophagales</taxon>
        <taxon>Hymenobacteraceae</taxon>
        <taxon>Hymenobacter</taxon>
    </lineage>
</organism>
<evidence type="ECO:0000256" key="2">
    <source>
        <dbReference type="ARBA" id="ARBA00022448"/>
    </source>
</evidence>
<evidence type="ECO:0000256" key="7">
    <source>
        <dbReference type="RuleBase" id="RU363032"/>
    </source>
</evidence>
<dbReference type="GO" id="GO:0071916">
    <property type="term" value="F:dipeptide transmembrane transporter activity"/>
    <property type="evidence" value="ECO:0007669"/>
    <property type="project" value="TreeGrafter"/>
</dbReference>
<evidence type="ECO:0000256" key="5">
    <source>
        <dbReference type="ARBA" id="ARBA00022989"/>
    </source>
</evidence>
<dbReference type="Pfam" id="PF00528">
    <property type="entry name" value="BPD_transp_1"/>
    <property type="match status" value="1"/>
</dbReference>
<feature type="transmembrane region" description="Helical" evidence="7">
    <location>
        <begin position="163"/>
        <end position="188"/>
    </location>
</feature>
<dbReference type="AlphaFoldDB" id="A0A238W9I7"/>
<dbReference type="InterPro" id="IPR035906">
    <property type="entry name" value="MetI-like_sf"/>
</dbReference>
<reference evidence="10" key="1">
    <citation type="submission" date="2017-06" db="EMBL/GenBank/DDBJ databases">
        <authorList>
            <person name="Varghese N."/>
            <person name="Submissions S."/>
        </authorList>
    </citation>
    <scope>NUCLEOTIDE SEQUENCE [LARGE SCALE GENOMIC DNA]</scope>
    <source>
        <strain evidence="10">DSM 28041</strain>
    </source>
</reference>
<evidence type="ECO:0000313" key="10">
    <source>
        <dbReference type="Proteomes" id="UP000198310"/>
    </source>
</evidence>
<feature type="transmembrane region" description="Helical" evidence="7">
    <location>
        <begin position="131"/>
        <end position="151"/>
    </location>
</feature>
<evidence type="ECO:0000256" key="6">
    <source>
        <dbReference type="ARBA" id="ARBA00023136"/>
    </source>
</evidence>
<evidence type="ECO:0000256" key="1">
    <source>
        <dbReference type="ARBA" id="ARBA00004651"/>
    </source>
</evidence>
<feature type="transmembrane region" description="Helical" evidence="7">
    <location>
        <begin position="12"/>
        <end position="31"/>
    </location>
</feature>
<evidence type="ECO:0000256" key="4">
    <source>
        <dbReference type="ARBA" id="ARBA00022692"/>
    </source>
</evidence>
<comment type="subcellular location">
    <subcellularLocation>
        <location evidence="1 7">Cell membrane</location>
        <topology evidence="1 7">Multi-pass membrane protein</topology>
    </subcellularLocation>
</comment>
<proteinExistence type="inferred from homology"/>
<keyword evidence="3" id="KW-1003">Cell membrane</keyword>
<gene>
    <name evidence="9" type="ORF">SAMN06269173_102376</name>
</gene>
<keyword evidence="2 7" id="KW-0813">Transport</keyword>
<evidence type="ECO:0000259" key="8">
    <source>
        <dbReference type="PROSITE" id="PS50928"/>
    </source>
</evidence>
<dbReference type="PANTHER" id="PTHR43163:SF6">
    <property type="entry name" value="DIPEPTIDE TRANSPORT SYSTEM PERMEASE PROTEIN DPPB-RELATED"/>
    <property type="match status" value="1"/>
</dbReference>
<evidence type="ECO:0000256" key="3">
    <source>
        <dbReference type="ARBA" id="ARBA00022475"/>
    </source>
</evidence>
<dbReference type="PANTHER" id="PTHR43163">
    <property type="entry name" value="DIPEPTIDE TRANSPORT SYSTEM PERMEASE PROTEIN DPPB-RELATED"/>
    <property type="match status" value="1"/>
</dbReference>
<keyword evidence="5 7" id="KW-1133">Transmembrane helix</keyword>
<dbReference type="GO" id="GO:0005886">
    <property type="term" value="C:plasma membrane"/>
    <property type="evidence" value="ECO:0007669"/>
    <property type="project" value="UniProtKB-SubCell"/>
</dbReference>
<keyword evidence="10" id="KW-1185">Reference proteome</keyword>
<feature type="domain" description="ABC transmembrane type-1" evidence="8">
    <location>
        <begin position="129"/>
        <end position="341"/>
    </location>
</feature>
<protein>
    <submittedName>
        <fullName evidence="9">Peptide/nickel transport system permease protein</fullName>
    </submittedName>
</protein>
<dbReference type="PROSITE" id="PS50928">
    <property type="entry name" value="ABC_TM1"/>
    <property type="match status" value="1"/>
</dbReference>
<evidence type="ECO:0000313" key="9">
    <source>
        <dbReference type="EMBL" id="SNR43265.1"/>
    </source>
</evidence>
<dbReference type="Gene3D" id="1.10.3720.10">
    <property type="entry name" value="MetI-like"/>
    <property type="match status" value="1"/>
</dbReference>
<keyword evidence="6 7" id="KW-0472">Membrane</keyword>
<name>A0A238W9I7_9BACT</name>
<dbReference type="Proteomes" id="UP000198310">
    <property type="component" value="Unassembled WGS sequence"/>
</dbReference>
<dbReference type="InterPro" id="IPR000515">
    <property type="entry name" value="MetI-like"/>
</dbReference>
<accession>A0A238W9I7</accession>
<keyword evidence="4 7" id="KW-0812">Transmembrane</keyword>
<feature type="transmembrane region" description="Helical" evidence="7">
    <location>
        <begin position="218"/>
        <end position="241"/>
    </location>
</feature>
<dbReference type="CDD" id="cd06261">
    <property type="entry name" value="TM_PBP2"/>
    <property type="match status" value="1"/>
</dbReference>
<dbReference type="EMBL" id="FZNS01000002">
    <property type="protein sequence ID" value="SNR43265.1"/>
    <property type="molecule type" value="Genomic_DNA"/>
</dbReference>
<comment type="similarity">
    <text evidence="7">Belongs to the binding-protein-dependent transport system permease family.</text>
</comment>
<dbReference type="SUPFAM" id="SSF161098">
    <property type="entry name" value="MetI-like"/>
    <property type="match status" value="1"/>
</dbReference>